<sequence>MYLSSNEEEPFEDSGSEYLPSDSEKSEQESDANEILEAEIEPEPVRNDDSLEKSGDDSRNHGDLNITWTNDNFIPQNFVFDDNNSGLRNNLVIDQSSIHFKGRLSFKQYMKTKRHRFGIKLYVLYKNGIVLDFIVYVGQQTHHQAEDVKGLSSSGSIVVALEKIDKSTKEHVKKPLCVVKYNKRMGAADKSDMMISSIECVRKSMKWYKKVFMHTLHICLLNSHAMFIIRHTTLIPIAKFQLNLIRQIFIRCNIDRHRKYILTVPNCDRLS</sequence>
<dbReference type="PANTHER" id="PTHR46599:SF3">
    <property type="entry name" value="PIGGYBAC TRANSPOSABLE ELEMENT-DERIVED PROTEIN 4"/>
    <property type="match status" value="1"/>
</dbReference>
<dbReference type="PANTHER" id="PTHR46599">
    <property type="entry name" value="PIGGYBAC TRANSPOSABLE ELEMENT-DERIVED PROTEIN 4"/>
    <property type="match status" value="1"/>
</dbReference>
<dbReference type="Proteomes" id="UP001162156">
    <property type="component" value="Unassembled WGS sequence"/>
</dbReference>
<protein>
    <recommendedName>
        <fullName evidence="2">PiggyBac transposable element-derived protein domain-containing protein</fullName>
    </recommendedName>
</protein>
<accession>A0AAV8Y261</accession>
<comment type="caution">
    <text evidence="3">The sequence shown here is derived from an EMBL/GenBank/DDBJ whole genome shotgun (WGS) entry which is preliminary data.</text>
</comment>
<feature type="non-terminal residue" evidence="3">
    <location>
        <position position="271"/>
    </location>
</feature>
<keyword evidence="4" id="KW-1185">Reference proteome</keyword>
<evidence type="ECO:0000256" key="1">
    <source>
        <dbReference type="SAM" id="MobiDB-lite"/>
    </source>
</evidence>
<name>A0AAV8Y261_9CUCU</name>
<evidence type="ECO:0000313" key="3">
    <source>
        <dbReference type="EMBL" id="KAJ8945520.1"/>
    </source>
</evidence>
<dbReference type="AlphaFoldDB" id="A0AAV8Y261"/>
<dbReference type="EMBL" id="JANEYF010002505">
    <property type="protein sequence ID" value="KAJ8945520.1"/>
    <property type="molecule type" value="Genomic_DNA"/>
</dbReference>
<reference evidence="3" key="1">
    <citation type="journal article" date="2023" name="Insect Mol. Biol.">
        <title>Genome sequencing provides insights into the evolution of gene families encoding plant cell wall-degrading enzymes in longhorned beetles.</title>
        <authorList>
            <person name="Shin N.R."/>
            <person name="Okamura Y."/>
            <person name="Kirsch R."/>
            <person name="Pauchet Y."/>
        </authorList>
    </citation>
    <scope>NUCLEOTIDE SEQUENCE</scope>
    <source>
        <strain evidence="3">RBIC_L_NR</strain>
    </source>
</reference>
<feature type="domain" description="PiggyBac transposable element-derived protein" evidence="2">
    <location>
        <begin position="148"/>
        <end position="224"/>
    </location>
</feature>
<feature type="compositionally biased region" description="Acidic residues" evidence="1">
    <location>
        <begin position="29"/>
        <end position="42"/>
    </location>
</feature>
<dbReference type="InterPro" id="IPR029526">
    <property type="entry name" value="PGBD"/>
</dbReference>
<organism evidence="3 4">
    <name type="scientific">Rhamnusium bicolor</name>
    <dbReference type="NCBI Taxonomy" id="1586634"/>
    <lineage>
        <taxon>Eukaryota</taxon>
        <taxon>Metazoa</taxon>
        <taxon>Ecdysozoa</taxon>
        <taxon>Arthropoda</taxon>
        <taxon>Hexapoda</taxon>
        <taxon>Insecta</taxon>
        <taxon>Pterygota</taxon>
        <taxon>Neoptera</taxon>
        <taxon>Endopterygota</taxon>
        <taxon>Coleoptera</taxon>
        <taxon>Polyphaga</taxon>
        <taxon>Cucujiformia</taxon>
        <taxon>Chrysomeloidea</taxon>
        <taxon>Cerambycidae</taxon>
        <taxon>Lepturinae</taxon>
        <taxon>Rhagiini</taxon>
        <taxon>Rhamnusium</taxon>
    </lineage>
</organism>
<feature type="compositionally biased region" description="Basic and acidic residues" evidence="1">
    <location>
        <begin position="43"/>
        <end position="62"/>
    </location>
</feature>
<proteinExistence type="predicted"/>
<gene>
    <name evidence="3" type="ORF">NQ314_009195</name>
</gene>
<feature type="region of interest" description="Disordered" evidence="1">
    <location>
        <begin position="1"/>
        <end position="62"/>
    </location>
</feature>
<feature type="compositionally biased region" description="Acidic residues" evidence="1">
    <location>
        <begin position="1"/>
        <end position="15"/>
    </location>
</feature>
<evidence type="ECO:0000259" key="2">
    <source>
        <dbReference type="Pfam" id="PF13843"/>
    </source>
</evidence>
<dbReference type="Pfam" id="PF13843">
    <property type="entry name" value="DDE_Tnp_1_7"/>
    <property type="match status" value="1"/>
</dbReference>
<evidence type="ECO:0000313" key="4">
    <source>
        <dbReference type="Proteomes" id="UP001162156"/>
    </source>
</evidence>